<dbReference type="KEGG" id="ebi:EbC_40460"/>
<proteinExistence type="predicted"/>
<evidence type="ECO:0000313" key="2">
    <source>
        <dbReference type="Proteomes" id="UP000008793"/>
    </source>
</evidence>
<organism evidence="2">
    <name type="scientific">Erwinia billingiae (strain Eb661)</name>
    <dbReference type="NCBI Taxonomy" id="634500"/>
    <lineage>
        <taxon>Bacteria</taxon>
        <taxon>Pseudomonadati</taxon>
        <taxon>Pseudomonadota</taxon>
        <taxon>Gammaproteobacteria</taxon>
        <taxon>Enterobacterales</taxon>
        <taxon>Erwiniaceae</taxon>
        <taxon>Erwinia</taxon>
    </lineage>
</organism>
<reference evidence="1 2" key="1">
    <citation type="journal article" date="2010" name="BMC Genomics">
        <title>Genome comparison of the epiphytic bacteria Erwinia billingiae and E. tasmaniensis with the pear pathogen E. pyrifoliae.</title>
        <authorList>
            <person name="Kube M."/>
            <person name="Migdoll A.M."/>
            <person name="Gehring I."/>
            <person name="Heitmann K."/>
            <person name="Mayer Y."/>
            <person name="Kuhl H."/>
            <person name="Knaust F."/>
            <person name="Geider K."/>
            <person name="Reinhardt R."/>
        </authorList>
    </citation>
    <scope>NUCLEOTIDE SEQUENCE [LARGE SCALE GENOMIC DNA]</scope>
    <source>
        <strain evidence="1 2">Eb661</strain>
    </source>
</reference>
<protein>
    <submittedName>
        <fullName evidence="1">Uncharacterized protein</fullName>
    </submittedName>
</protein>
<dbReference type="Proteomes" id="UP000008793">
    <property type="component" value="Chromosome"/>
</dbReference>
<gene>
    <name evidence="1" type="ordered locus">EbC_40460</name>
</gene>
<dbReference type="AlphaFoldDB" id="D8MXM0"/>
<dbReference type="EMBL" id="FP236843">
    <property type="protein sequence ID" value="CAX61577.1"/>
    <property type="molecule type" value="Genomic_DNA"/>
</dbReference>
<keyword evidence="2" id="KW-1185">Reference proteome</keyword>
<sequence>MLDPQHKNRLPENKPVVAQIFCHLSVTLRLDALLNCIIRWSVLLQLFLTELANS</sequence>
<accession>D8MXM0</accession>
<dbReference type="HOGENOM" id="CLU_3043250_0_0_6"/>
<name>D8MXM0_ERWBE</name>
<evidence type="ECO:0000313" key="1">
    <source>
        <dbReference type="EMBL" id="CAX61577.1"/>
    </source>
</evidence>